<feature type="domain" description="Protein kinase" evidence="6">
    <location>
        <begin position="443"/>
        <end position="698"/>
    </location>
</feature>
<organism evidence="7 8">
    <name type="scientific">Effrenium voratum</name>
    <dbReference type="NCBI Taxonomy" id="2562239"/>
    <lineage>
        <taxon>Eukaryota</taxon>
        <taxon>Sar</taxon>
        <taxon>Alveolata</taxon>
        <taxon>Dinophyceae</taxon>
        <taxon>Suessiales</taxon>
        <taxon>Symbiodiniaceae</taxon>
        <taxon>Effrenium</taxon>
    </lineage>
</organism>
<dbReference type="AlphaFoldDB" id="A0AA36IIS1"/>
<dbReference type="Gene3D" id="3.30.200.20">
    <property type="entry name" value="Phosphorylase Kinase, domain 1"/>
    <property type="match status" value="1"/>
</dbReference>
<evidence type="ECO:0000256" key="5">
    <source>
        <dbReference type="SAM" id="MobiDB-lite"/>
    </source>
</evidence>
<evidence type="ECO:0000313" key="7">
    <source>
        <dbReference type="EMBL" id="CAJ1388324.1"/>
    </source>
</evidence>
<evidence type="ECO:0000256" key="1">
    <source>
        <dbReference type="ARBA" id="ARBA00011245"/>
    </source>
</evidence>
<sequence>MALNELTPKPRVLPPLDRAPSDEAPAQGPLPRPPSGERKGSLPPHRQKEAENTRVDTDLGLPKQLDEDSEPKDGKESRQVSKDEARSEPKDNGKESQVSKDEARSQSKGRWKGLRKSLSRMDTRRLLADEAESNEYLRGYLDLLYRQAEQHLLWVKLDAQPSVEVRKPVFEASRTSYSQTRGRTTSAFDAANEDQEFDLDSLTVSAQLRRFSNVSLDARVRRQSAFVIQMAPDELDEEEDDVDICMETSKSEGEREASRKATKESRVSGVSGVSEVEHPLLGVLTQKKVDPNQVRQILLGLEDPFTWLEAPLSEDLPRPLVVVVGENRPELVEVLLEFRADVNTPYEGENNWKGWIKPGQPLLASVSNRKGRFIGTMLADRLGQIEELLFAATEPAEVDELKEEDGTASCMSGRSAFGTISATWGTEVMKRPRHTVGHPKGIYEILEHLGEGDTSSVWAGFHLQTSVSVAIKIEPKTDEAGMWEEIQLMRNLRHPNVCRLFETFESETQVFVVLELCQGGRLYDVICVEGQVMREPRILRQLAQAVACLHDHKISHRDIQLENFLLAELDAPIEQATVRLIDFTTAKEYGNGHILMTKICTPTYVAKEILTRKMEAYTEKVDIWSLGVVFYIMFSGHPPFIGDSDFDVLKQVKKGHWSFEPADAWEDAPEEAMDLIQRMIVPAAERFSAQEVLSHAFLSH</sequence>
<feature type="compositionally biased region" description="Basic and acidic residues" evidence="5">
    <location>
        <begin position="35"/>
        <end position="57"/>
    </location>
</feature>
<keyword evidence="3 4" id="KW-0067">ATP-binding</keyword>
<comment type="subunit">
    <text evidence="1">Monomer.</text>
</comment>
<dbReference type="PANTHER" id="PTHR24347">
    <property type="entry name" value="SERINE/THREONINE-PROTEIN KINASE"/>
    <property type="match status" value="1"/>
</dbReference>
<name>A0AA36IIS1_9DINO</name>
<dbReference type="Pfam" id="PF00069">
    <property type="entry name" value="Pkinase"/>
    <property type="match status" value="1"/>
</dbReference>
<dbReference type="SUPFAM" id="SSF56112">
    <property type="entry name" value="Protein kinase-like (PK-like)"/>
    <property type="match status" value="1"/>
</dbReference>
<feature type="binding site" evidence="4">
    <location>
        <position position="472"/>
    </location>
    <ligand>
        <name>ATP</name>
        <dbReference type="ChEBI" id="CHEBI:30616"/>
    </ligand>
</feature>
<evidence type="ECO:0000256" key="3">
    <source>
        <dbReference type="ARBA" id="ARBA00022840"/>
    </source>
</evidence>
<reference evidence="7" key="1">
    <citation type="submission" date="2023-08" db="EMBL/GenBank/DDBJ databases">
        <authorList>
            <person name="Chen Y."/>
            <person name="Shah S."/>
            <person name="Dougan E. K."/>
            <person name="Thang M."/>
            <person name="Chan C."/>
        </authorList>
    </citation>
    <scope>NUCLEOTIDE SEQUENCE</scope>
</reference>
<feature type="region of interest" description="Disordered" evidence="5">
    <location>
        <begin position="1"/>
        <end position="116"/>
    </location>
</feature>
<evidence type="ECO:0000259" key="6">
    <source>
        <dbReference type="PROSITE" id="PS50011"/>
    </source>
</evidence>
<dbReference type="Proteomes" id="UP001178507">
    <property type="component" value="Unassembled WGS sequence"/>
</dbReference>
<dbReference type="FunFam" id="1.10.510.10:FF:000571">
    <property type="entry name" value="Maternal embryonic leucine zipper kinase"/>
    <property type="match status" value="1"/>
</dbReference>
<evidence type="ECO:0000256" key="4">
    <source>
        <dbReference type="PROSITE-ProRule" id="PRU10141"/>
    </source>
</evidence>
<dbReference type="Gene3D" id="1.10.510.10">
    <property type="entry name" value="Transferase(Phosphotransferase) domain 1"/>
    <property type="match status" value="1"/>
</dbReference>
<dbReference type="GO" id="GO:0005524">
    <property type="term" value="F:ATP binding"/>
    <property type="evidence" value="ECO:0007669"/>
    <property type="project" value="UniProtKB-UniRule"/>
</dbReference>
<evidence type="ECO:0000256" key="2">
    <source>
        <dbReference type="ARBA" id="ARBA00022741"/>
    </source>
</evidence>
<dbReference type="PROSITE" id="PS50011">
    <property type="entry name" value="PROTEIN_KINASE_DOM"/>
    <property type="match status" value="1"/>
</dbReference>
<dbReference type="InterPro" id="IPR017441">
    <property type="entry name" value="Protein_kinase_ATP_BS"/>
</dbReference>
<gene>
    <name evidence="7" type="ORF">EVOR1521_LOCUS14220</name>
</gene>
<dbReference type="InterPro" id="IPR011009">
    <property type="entry name" value="Kinase-like_dom_sf"/>
</dbReference>
<dbReference type="GO" id="GO:0004672">
    <property type="term" value="F:protein kinase activity"/>
    <property type="evidence" value="ECO:0007669"/>
    <property type="project" value="InterPro"/>
</dbReference>
<comment type="caution">
    <text evidence="7">The sequence shown here is derived from an EMBL/GenBank/DDBJ whole genome shotgun (WGS) entry which is preliminary data.</text>
</comment>
<feature type="compositionally biased region" description="Basic residues" evidence="5">
    <location>
        <begin position="107"/>
        <end position="116"/>
    </location>
</feature>
<keyword evidence="8" id="KW-1185">Reference proteome</keyword>
<proteinExistence type="predicted"/>
<dbReference type="PROSITE" id="PS00107">
    <property type="entry name" value="PROTEIN_KINASE_ATP"/>
    <property type="match status" value="1"/>
</dbReference>
<keyword evidence="2 4" id="KW-0547">Nucleotide-binding</keyword>
<dbReference type="EMBL" id="CAUJNA010001668">
    <property type="protein sequence ID" value="CAJ1388324.1"/>
    <property type="molecule type" value="Genomic_DNA"/>
</dbReference>
<accession>A0AA36IIS1</accession>
<protein>
    <recommendedName>
        <fullName evidence="6">Protein kinase domain-containing protein</fullName>
    </recommendedName>
</protein>
<evidence type="ECO:0000313" key="8">
    <source>
        <dbReference type="Proteomes" id="UP001178507"/>
    </source>
</evidence>
<dbReference type="InterPro" id="IPR000719">
    <property type="entry name" value="Prot_kinase_dom"/>
</dbReference>
<feature type="compositionally biased region" description="Basic and acidic residues" evidence="5">
    <location>
        <begin position="71"/>
        <end position="105"/>
    </location>
</feature>